<evidence type="ECO:0000313" key="3">
    <source>
        <dbReference type="EMBL" id="MBA0015926.1"/>
    </source>
</evidence>
<dbReference type="Proteomes" id="UP000530186">
    <property type="component" value="Unassembled WGS sequence"/>
</dbReference>
<comment type="caution">
    <text evidence="3">The sequence shown here is derived from an EMBL/GenBank/DDBJ whole genome shotgun (WGS) entry which is preliminary data.</text>
</comment>
<dbReference type="Pfam" id="PF13731">
    <property type="entry name" value="WxL"/>
    <property type="match status" value="1"/>
</dbReference>
<dbReference type="EMBL" id="JACBNY010000002">
    <property type="protein sequence ID" value="MBA0015926.1"/>
    <property type="molecule type" value="Genomic_DNA"/>
</dbReference>
<organism evidence="3 4">
    <name type="scientific">Pseudolactococcus laudensis</name>
    <dbReference type="NCBI Taxonomy" id="1494461"/>
    <lineage>
        <taxon>Bacteria</taxon>
        <taxon>Bacillati</taxon>
        <taxon>Bacillota</taxon>
        <taxon>Bacilli</taxon>
        <taxon>Lactobacillales</taxon>
        <taxon>Streptococcaceae</taxon>
        <taxon>Pseudolactococcus</taxon>
    </lineage>
</organism>
<keyword evidence="1" id="KW-0732">Signal</keyword>
<dbReference type="GeneID" id="303194277"/>
<feature type="domain" description="WxL" evidence="2">
    <location>
        <begin position="34"/>
        <end position="267"/>
    </location>
</feature>
<gene>
    <name evidence="3" type="ORF">HZR21_01995</name>
</gene>
<feature type="chain" id="PRO_5039116338" evidence="1">
    <location>
        <begin position="24"/>
        <end position="279"/>
    </location>
</feature>
<reference evidence="3 4" key="1">
    <citation type="submission" date="2020-07" db="EMBL/GenBank/DDBJ databases">
        <authorList>
            <person name="Hilgarth M."/>
            <person name="Werum V."/>
            <person name="Vogel R.F."/>
        </authorList>
    </citation>
    <scope>NUCLEOTIDE SEQUENCE [LARGE SCALE GENOMIC DNA]</scope>
    <source>
        <strain evidence="3 4">DSM 28961</strain>
    </source>
</reference>
<dbReference type="InterPro" id="IPR027994">
    <property type="entry name" value="WxL_dom"/>
</dbReference>
<evidence type="ECO:0000259" key="2">
    <source>
        <dbReference type="Pfam" id="PF13731"/>
    </source>
</evidence>
<keyword evidence="4" id="KW-1185">Reference proteome</keyword>
<proteinExistence type="predicted"/>
<accession>A0A7V8MZL6</accession>
<dbReference type="RefSeq" id="WP_180745976.1">
    <property type="nucleotide sequence ID" value="NZ_CBCRWQ010000001.1"/>
</dbReference>
<dbReference type="AlphaFoldDB" id="A0A7V8MZL6"/>
<name>A0A7V8MZL6_9LACT</name>
<feature type="signal peptide" evidence="1">
    <location>
        <begin position="1"/>
        <end position="23"/>
    </location>
</feature>
<protein>
    <submittedName>
        <fullName evidence="3">WxL domain-containing protein</fullName>
    </submittedName>
</protein>
<sequence length="279" mass="28221">MKNSALKSSVLLATLLIAGTVWTATVSAAVTKGGDFTTSANLVLQAGTGPVSPLDPTDPDNPVTPLVPGTPGAGGNITVDYGSTLYFGTQTISTQAQTYYAHPDLVTDKDSNVKAVPNYAQVTDQSGELAGWTLTLTQASDLHLSTGTASDPGYALTGASISFTGGQIIGGNGMTDGTPTDVATTGTLTPGVATKLVVASSGKGAGTWLYSFGVIDAYDTTSVDTNNPTDQTKVASKSAISLAIPAGLVQKAAAYSTNLYWSLQAVPGNDWTGETTATS</sequence>
<evidence type="ECO:0000256" key="1">
    <source>
        <dbReference type="SAM" id="SignalP"/>
    </source>
</evidence>
<evidence type="ECO:0000313" key="4">
    <source>
        <dbReference type="Proteomes" id="UP000530186"/>
    </source>
</evidence>